<dbReference type="GeneID" id="17267244"/>
<feature type="signal peptide" evidence="2">
    <location>
        <begin position="1"/>
        <end position="18"/>
    </location>
</feature>
<dbReference type="HOGENOM" id="CLU_1091669_0_0_1"/>
<accession>A0A0D3JE02</accession>
<reference evidence="4" key="1">
    <citation type="journal article" date="2013" name="Nature">
        <title>Pan genome of the phytoplankton Emiliania underpins its global distribution.</title>
        <authorList>
            <person name="Read B.A."/>
            <person name="Kegel J."/>
            <person name="Klute M.J."/>
            <person name="Kuo A."/>
            <person name="Lefebvre S.C."/>
            <person name="Maumus F."/>
            <person name="Mayer C."/>
            <person name="Miller J."/>
            <person name="Monier A."/>
            <person name="Salamov A."/>
            <person name="Young J."/>
            <person name="Aguilar M."/>
            <person name="Claverie J.M."/>
            <person name="Frickenhaus S."/>
            <person name="Gonzalez K."/>
            <person name="Herman E.K."/>
            <person name="Lin Y.C."/>
            <person name="Napier J."/>
            <person name="Ogata H."/>
            <person name="Sarno A.F."/>
            <person name="Shmutz J."/>
            <person name="Schroeder D."/>
            <person name="de Vargas C."/>
            <person name="Verret F."/>
            <person name="von Dassow P."/>
            <person name="Valentin K."/>
            <person name="Van de Peer Y."/>
            <person name="Wheeler G."/>
            <person name="Dacks J.B."/>
            <person name="Delwiche C.F."/>
            <person name="Dyhrman S.T."/>
            <person name="Glockner G."/>
            <person name="John U."/>
            <person name="Richards T."/>
            <person name="Worden A.Z."/>
            <person name="Zhang X."/>
            <person name="Grigoriev I.V."/>
            <person name="Allen A.E."/>
            <person name="Bidle K."/>
            <person name="Borodovsky M."/>
            <person name="Bowler C."/>
            <person name="Brownlee C."/>
            <person name="Cock J.M."/>
            <person name="Elias M."/>
            <person name="Gladyshev V.N."/>
            <person name="Groth M."/>
            <person name="Guda C."/>
            <person name="Hadaegh A."/>
            <person name="Iglesias-Rodriguez M.D."/>
            <person name="Jenkins J."/>
            <person name="Jones B.M."/>
            <person name="Lawson T."/>
            <person name="Leese F."/>
            <person name="Lindquist E."/>
            <person name="Lobanov A."/>
            <person name="Lomsadze A."/>
            <person name="Malik S.B."/>
            <person name="Marsh M.E."/>
            <person name="Mackinder L."/>
            <person name="Mock T."/>
            <person name="Mueller-Roeber B."/>
            <person name="Pagarete A."/>
            <person name="Parker M."/>
            <person name="Probert I."/>
            <person name="Quesneville H."/>
            <person name="Raines C."/>
            <person name="Rensing S.A."/>
            <person name="Riano-Pachon D.M."/>
            <person name="Richier S."/>
            <person name="Rokitta S."/>
            <person name="Shiraiwa Y."/>
            <person name="Soanes D.M."/>
            <person name="van der Giezen M."/>
            <person name="Wahlund T.M."/>
            <person name="Williams B."/>
            <person name="Wilson W."/>
            <person name="Wolfe G."/>
            <person name="Wurch L.L."/>
        </authorList>
    </citation>
    <scope>NUCLEOTIDE SEQUENCE</scope>
</reference>
<dbReference type="RefSeq" id="XP_005774166.1">
    <property type="nucleotide sequence ID" value="XM_005774109.1"/>
</dbReference>
<dbReference type="eggNOG" id="ENOG502SU33">
    <property type="taxonomic scope" value="Eukaryota"/>
</dbReference>
<name>A0A0D3JE02_EMIH1</name>
<feature type="chain" id="PRO_5044291401" evidence="2">
    <location>
        <begin position="19"/>
        <end position="255"/>
    </location>
</feature>
<feature type="region of interest" description="Disordered" evidence="1">
    <location>
        <begin position="24"/>
        <end position="46"/>
    </location>
</feature>
<evidence type="ECO:0000256" key="2">
    <source>
        <dbReference type="SAM" id="SignalP"/>
    </source>
</evidence>
<protein>
    <submittedName>
        <fullName evidence="3">Uncharacterized protein</fullName>
    </submittedName>
</protein>
<dbReference type="OMA" id="TIRSEGW"/>
<evidence type="ECO:0000313" key="3">
    <source>
        <dbReference type="EnsemblProtists" id="EOD21737"/>
    </source>
</evidence>
<evidence type="ECO:0000256" key="1">
    <source>
        <dbReference type="SAM" id="MobiDB-lite"/>
    </source>
</evidence>
<sequence>MGGRRGFAFASLAALVAGLRFPSTRAPRPRLDASRSEEPTDGSKTALFESPQWPALLSSLNRLPSFTVANERGQPLEYEAPGGTPLAMFYADVQAAQAELVDARKMYPELDCGVIPVGVGTAFRLASEGKALLSEYERPPPSTEMAAGSSPVGQQLPLFGCLEISRDGGPGRGPILPLFMSRSDALAAVRAGAADDLDVMCLSLDRAVELLLTVEGTGFEFVPPSASLDFIDATIRSEGWGNSHAPSSASAAGDA</sequence>
<organism evidence="3 4">
    <name type="scientific">Emiliania huxleyi (strain CCMP1516)</name>
    <dbReference type="NCBI Taxonomy" id="280463"/>
    <lineage>
        <taxon>Eukaryota</taxon>
        <taxon>Haptista</taxon>
        <taxon>Haptophyta</taxon>
        <taxon>Prymnesiophyceae</taxon>
        <taxon>Isochrysidales</taxon>
        <taxon>Noelaerhabdaceae</taxon>
        <taxon>Emiliania</taxon>
    </lineage>
</organism>
<dbReference type="PaxDb" id="2903-EOD21737"/>
<keyword evidence="4" id="KW-1185">Reference proteome</keyword>
<dbReference type="KEGG" id="ehx:EMIHUDRAFT_101569"/>
<evidence type="ECO:0000313" key="4">
    <source>
        <dbReference type="Proteomes" id="UP000013827"/>
    </source>
</evidence>
<proteinExistence type="predicted"/>
<feature type="compositionally biased region" description="Basic and acidic residues" evidence="1">
    <location>
        <begin position="29"/>
        <end position="38"/>
    </location>
</feature>
<reference evidence="3" key="2">
    <citation type="submission" date="2024-10" db="UniProtKB">
        <authorList>
            <consortium name="EnsemblProtists"/>
        </authorList>
    </citation>
    <scope>IDENTIFICATION</scope>
</reference>
<dbReference type="Proteomes" id="UP000013827">
    <property type="component" value="Unassembled WGS sequence"/>
</dbReference>
<dbReference type="AlphaFoldDB" id="A0A0D3JE02"/>
<keyword evidence="2" id="KW-0732">Signal</keyword>
<dbReference type="EnsemblProtists" id="EOD21737">
    <property type="protein sequence ID" value="EOD21737"/>
    <property type="gene ID" value="EMIHUDRAFT_101569"/>
</dbReference>